<dbReference type="Proteomes" id="UP000319014">
    <property type="component" value="Unassembled WGS sequence"/>
</dbReference>
<evidence type="ECO:0000313" key="2">
    <source>
        <dbReference type="Proteomes" id="UP000319014"/>
    </source>
</evidence>
<accession>A0A521FNP9</accession>
<reference evidence="1 2" key="1">
    <citation type="submission" date="2017-05" db="EMBL/GenBank/DDBJ databases">
        <authorList>
            <person name="Varghese N."/>
            <person name="Submissions S."/>
        </authorList>
    </citation>
    <scope>NUCLEOTIDE SEQUENCE [LARGE SCALE GENOMIC DNA]</scope>
    <source>
        <strain evidence="1 2">DSM 100094</strain>
    </source>
</reference>
<dbReference type="OrthoDB" id="7770131at2"/>
<dbReference type="AlphaFoldDB" id="A0A521FNP9"/>
<organism evidence="1 2">
    <name type="scientific">Paracoccus laeviglucosivorans</name>
    <dbReference type="NCBI Taxonomy" id="1197861"/>
    <lineage>
        <taxon>Bacteria</taxon>
        <taxon>Pseudomonadati</taxon>
        <taxon>Pseudomonadota</taxon>
        <taxon>Alphaproteobacteria</taxon>
        <taxon>Rhodobacterales</taxon>
        <taxon>Paracoccaceae</taxon>
        <taxon>Paracoccus</taxon>
    </lineage>
</organism>
<dbReference type="EMBL" id="FXTK01000031">
    <property type="protein sequence ID" value="SMO97827.1"/>
    <property type="molecule type" value="Genomic_DNA"/>
</dbReference>
<dbReference type="RefSeq" id="WP_142664870.1">
    <property type="nucleotide sequence ID" value="NZ_FXTK01000031.1"/>
</dbReference>
<protein>
    <submittedName>
        <fullName evidence="1">Uncharacterized protein</fullName>
    </submittedName>
</protein>
<gene>
    <name evidence="1" type="ORF">SAMN06265221_1313</name>
</gene>
<keyword evidence="2" id="KW-1185">Reference proteome</keyword>
<proteinExistence type="predicted"/>
<sequence>MTTIFDAAMRNFRAAADILEALQATRLDLVNEARTGLIGRPKLGLAGGYNNITASFGACLPTSARADVLMAEDNGGIELRCSGADWMTLEGTLPADMPAEHCYMEMQVSSDRPVVVDVFVREFLEDGSVRDAGHRECQLVQNSVTVCNLRLPETTGDAVGRRVIVHLRQPAQRMIIDRLAVTLT</sequence>
<evidence type="ECO:0000313" key="1">
    <source>
        <dbReference type="EMBL" id="SMO97827.1"/>
    </source>
</evidence>
<name>A0A521FNP9_9RHOB</name>